<accession>A0A6N3BIC2</accession>
<organism evidence="2">
    <name type="scientific">Staphylococcus simulans</name>
    <dbReference type="NCBI Taxonomy" id="1286"/>
    <lineage>
        <taxon>Bacteria</taxon>
        <taxon>Bacillati</taxon>
        <taxon>Bacillota</taxon>
        <taxon>Bacilli</taxon>
        <taxon>Bacillales</taxon>
        <taxon>Staphylococcaceae</taxon>
        <taxon>Staphylococcus</taxon>
    </lineage>
</organism>
<feature type="coiled-coil region" evidence="1">
    <location>
        <begin position="43"/>
        <end position="70"/>
    </location>
</feature>
<dbReference type="EMBL" id="CACRUO010000030">
    <property type="protein sequence ID" value="VYU04546.1"/>
    <property type="molecule type" value="Genomic_DNA"/>
</dbReference>
<reference evidence="2" key="1">
    <citation type="submission" date="2019-11" db="EMBL/GenBank/DDBJ databases">
        <authorList>
            <person name="Feng L."/>
        </authorList>
    </citation>
    <scope>NUCLEOTIDE SEQUENCE</scope>
    <source>
        <strain evidence="2">SsimulansLFYP27</strain>
    </source>
</reference>
<keyword evidence="1" id="KW-0175">Coiled coil</keyword>
<evidence type="ECO:0000313" key="2">
    <source>
        <dbReference type="EMBL" id="VYU04546.1"/>
    </source>
</evidence>
<dbReference type="AlphaFoldDB" id="A0A6N3BIC2"/>
<proteinExistence type="predicted"/>
<name>A0A6N3BIC2_STASI</name>
<gene>
    <name evidence="2" type="ORF">SSLFYP27_01286</name>
</gene>
<dbReference type="RefSeq" id="WP_023014936.1">
    <property type="nucleotide sequence ID" value="NZ_CACRUO010000030.1"/>
</dbReference>
<sequence length="121" mass="13894">MYIRKELIETVEDVTGKTGETIEEGVQFAKEQAYLMSLKMQMKKETDQMIRDEREKLSDIEEELHLLFQDINAFSGEINEAAEGKMADKAIGELEKIKSKICIGQVLVKRALDSCKTYSWL</sequence>
<protein>
    <submittedName>
        <fullName evidence="2">Uncharacterized protein</fullName>
    </submittedName>
</protein>
<evidence type="ECO:0000256" key="1">
    <source>
        <dbReference type="SAM" id="Coils"/>
    </source>
</evidence>